<comment type="subcellular location">
    <subcellularLocation>
        <location evidence="1 4">Bacterial flagellum basal body</location>
    </subcellularLocation>
</comment>
<organism evidence="7 8">
    <name type="scientific">Novosphingobium beihaiensis</name>
    <dbReference type="NCBI Taxonomy" id="2930389"/>
    <lineage>
        <taxon>Bacteria</taxon>
        <taxon>Pseudomonadati</taxon>
        <taxon>Pseudomonadota</taxon>
        <taxon>Alphaproteobacteria</taxon>
        <taxon>Sphingomonadales</taxon>
        <taxon>Sphingomonadaceae</taxon>
        <taxon>Novosphingobium</taxon>
    </lineage>
</organism>
<keyword evidence="7" id="KW-0969">Cilium</keyword>
<dbReference type="InterPro" id="IPR010930">
    <property type="entry name" value="Flg_bb/hook_C_dom"/>
</dbReference>
<dbReference type="RefSeq" id="WP_243920244.1">
    <property type="nucleotide sequence ID" value="NZ_JALHLG010000009.1"/>
</dbReference>
<dbReference type="Pfam" id="PF00460">
    <property type="entry name" value="Flg_bb_rod"/>
    <property type="match status" value="1"/>
</dbReference>
<feature type="domain" description="Flagellar basal body rod protein N-terminal" evidence="5">
    <location>
        <begin position="5"/>
        <end position="35"/>
    </location>
</feature>
<dbReference type="EMBL" id="JALHLG010000009">
    <property type="protein sequence ID" value="MCJ2186984.1"/>
    <property type="molecule type" value="Genomic_DNA"/>
</dbReference>
<dbReference type="PROSITE" id="PS00588">
    <property type="entry name" value="FLAGELLA_BB_ROD"/>
    <property type="match status" value="1"/>
</dbReference>
<dbReference type="PANTHER" id="PTHR30435:SF19">
    <property type="entry name" value="FLAGELLAR BASAL-BODY ROD PROTEIN FLGG"/>
    <property type="match status" value="1"/>
</dbReference>
<keyword evidence="3 4" id="KW-0975">Bacterial flagellum</keyword>
<sequence length="392" mass="41632">MLGSIYIGLSGLSAYSNGLKSVSNNVSNLNTTGFKTTNVTFSGVYGSGSSGNLEYGYQYDGAGHGVTADKGLLDFSQGELRQTGRDLDLAIDGNGFLVLFDGSNQFFLRTGSFDVDEKGYVVLSGTKYRLAVLDGSGQPADVNVDDYRTYAPVKTTTVTFADNLSSTATTATVSDIKVVGNDGVAKIWTATFTRNSETGTDWTVKVTDDTGKNVGEQTLNFTNGAPDPATSKLTFTDSDSGVSVDFDFSQNVTSYSSGTVSSLRAAEVDGHEAGTIATLLVNDKGHLEITYTNDEKKDLGAVAVADFREPQRLTQLSNGLFRVEGELKHDLLAAEDTRVGTIRTKMLEASNVDLGAEFGDLILIQRGFQASSQVISVSNDMIQQLFGIRGGG</sequence>
<evidence type="ECO:0000259" key="6">
    <source>
        <dbReference type="Pfam" id="PF06429"/>
    </source>
</evidence>
<proteinExistence type="inferred from homology"/>
<protein>
    <submittedName>
        <fullName evidence="7">Flagellar hook-basal body complex protein</fullName>
    </submittedName>
</protein>
<dbReference type="InterPro" id="IPR001444">
    <property type="entry name" value="Flag_bb_rod_N"/>
</dbReference>
<dbReference type="Pfam" id="PF06429">
    <property type="entry name" value="Flg_bbr_C"/>
    <property type="match status" value="1"/>
</dbReference>
<evidence type="ECO:0000259" key="5">
    <source>
        <dbReference type="Pfam" id="PF00460"/>
    </source>
</evidence>
<dbReference type="InterPro" id="IPR020013">
    <property type="entry name" value="Flagellar_FlgE/F/G"/>
</dbReference>
<dbReference type="InterPro" id="IPR019776">
    <property type="entry name" value="Flagellar_basal_body_rod_CS"/>
</dbReference>
<evidence type="ECO:0000256" key="2">
    <source>
        <dbReference type="ARBA" id="ARBA00009677"/>
    </source>
</evidence>
<reference evidence="7 8" key="1">
    <citation type="submission" date="2022-04" db="EMBL/GenBank/DDBJ databases">
        <title>Identification of a novel bacterium isolated from mangrove sediments.</title>
        <authorList>
            <person name="Pan X."/>
        </authorList>
    </citation>
    <scope>NUCLEOTIDE SEQUENCE [LARGE SCALE GENOMIC DNA]</scope>
    <source>
        <strain evidence="7 8">B2638</strain>
    </source>
</reference>
<dbReference type="SUPFAM" id="SSF117143">
    <property type="entry name" value="Flagellar hook protein flgE"/>
    <property type="match status" value="1"/>
</dbReference>
<evidence type="ECO:0000256" key="1">
    <source>
        <dbReference type="ARBA" id="ARBA00004117"/>
    </source>
</evidence>
<keyword evidence="7" id="KW-0282">Flagellum</keyword>
<gene>
    <name evidence="7" type="ORF">MTR66_09170</name>
</gene>
<comment type="caution">
    <text evidence="7">The sequence shown here is derived from an EMBL/GenBank/DDBJ whole genome shotgun (WGS) entry which is preliminary data.</text>
</comment>
<feature type="domain" description="Flagellar basal-body/hook protein C-terminal" evidence="6">
    <location>
        <begin position="345"/>
        <end position="385"/>
    </location>
</feature>
<evidence type="ECO:0000313" key="7">
    <source>
        <dbReference type="EMBL" id="MCJ2186984.1"/>
    </source>
</evidence>
<keyword evidence="7" id="KW-0966">Cell projection</keyword>
<dbReference type="Proteomes" id="UP001202281">
    <property type="component" value="Unassembled WGS sequence"/>
</dbReference>
<dbReference type="NCBIfam" id="TIGR03506">
    <property type="entry name" value="FlgEFG_subfam"/>
    <property type="match status" value="1"/>
</dbReference>
<evidence type="ECO:0000256" key="4">
    <source>
        <dbReference type="RuleBase" id="RU362116"/>
    </source>
</evidence>
<evidence type="ECO:0000313" key="8">
    <source>
        <dbReference type="Proteomes" id="UP001202281"/>
    </source>
</evidence>
<comment type="similarity">
    <text evidence="2 4">Belongs to the flagella basal body rod proteins family.</text>
</comment>
<accession>A0ABT0BPL8</accession>
<dbReference type="InterPro" id="IPR037925">
    <property type="entry name" value="FlgE/F/G-like"/>
</dbReference>
<evidence type="ECO:0000256" key="3">
    <source>
        <dbReference type="ARBA" id="ARBA00023143"/>
    </source>
</evidence>
<keyword evidence="8" id="KW-1185">Reference proteome</keyword>
<dbReference type="PANTHER" id="PTHR30435">
    <property type="entry name" value="FLAGELLAR PROTEIN"/>
    <property type="match status" value="1"/>
</dbReference>
<name>A0ABT0BPL8_9SPHN</name>